<dbReference type="Gene3D" id="1.20.5.690">
    <property type="entry name" value="Importin-alpha, importin-beta-binding domain"/>
    <property type="match status" value="1"/>
</dbReference>
<protein>
    <recommendedName>
        <fullName evidence="7">IBB domain-containing protein</fullName>
    </recommendedName>
</protein>
<name>A0A7J8RMQ6_GOSDV</name>
<dbReference type="SMART" id="SM00185">
    <property type="entry name" value="ARM"/>
    <property type="match status" value="2"/>
</dbReference>
<organism evidence="8 9">
    <name type="scientific">Gossypium davidsonii</name>
    <name type="common">Davidson's cotton</name>
    <name type="synonym">Gossypium klotzschianum subsp. davidsonii</name>
    <dbReference type="NCBI Taxonomy" id="34287"/>
    <lineage>
        <taxon>Eukaryota</taxon>
        <taxon>Viridiplantae</taxon>
        <taxon>Streptophyta</taxon>
        <taxon>Embryophyta</taxon>
        <taxon>Tracheophyta</taxon>
        <taxon>Spermatophyta</taxon>
        <taxon>Magnoliopsida</taxon>
        <taxon>eudicotyledons</taxon>
        <taxon>Gunneridae</taxon>
        <taxon>Pentapetalae</taxon>
        <taxon>rosids</taxon>
        <taxon>malvids</taxon>
        <taxon>Malvales</taxon>
        <taxon>Malvaceae</taxon>
        <taxon>Malvoideae</taxon>
        <taxon>Gossypium</taxon>
    </lineage>
</organism>
<dbReference type="InterPro" id="IPR016024">
    <property type="entry name" value="ARM-type_fold"/>
</dbReference>
<keyword evidence="9" id="KW-1185">Reference proteome</keyword>
<feature type="non-terminal residue" evidence="8">
    <location>
        <position position="1"/>
    </location>
</feature>
<dbReference type="PANTHER" id="PTHR23316">
    <property type="entry name" value="IMPORTIN ALPHA"/>
    <property type="match status" value="1"/>
</dbReference>
<evidence type="ECO:0000259" key="7">
    <source>
        <dbReference type="PROSITE" id="PS51214"/>
    </source>
</evidence>
<evidence type="ECO:0000256" key="4">
    <source>
        <dbReference type="ARBA" id="ARBA00022927"/>
    </source>
</evidence>
<feature type="domain" description="IBB" evidence="7">
    <location>
        <begin position="1"/>
        <end position="62"/>
    </location>
</feature>
<evidence type="ECO:0000256" key="6">
    <source>
        <dbReference type="PROSITE-ProRule" id="PRU00561"/>
    </source>
</evidence>
<sequence length="223" mass="25330">MPLRPSNTRKDVEVRKKGYKTLVLDGEEARRRREDNLVVIRKSKREDSLLKKRKDGFFVINHSLYQQHSNLECVPLMVKGVSSDNPALQLEATTLFRKLLSTDWSDRLNRKLIKVSIRRKVSDRLIQPCPPIEQVIEAGIVPRLVEFLDNHDQPQLQFEAAWALTNIASGTSEHTHVVIQNGAVPKFVQLLCSSIADVREQAVWALGNIAGDSPKSRDIVLNH</sequence>
<dbReference type="PROSITE" id="PS50176">
    <property type="entry name" value="ARM_REPEAT"/>
    <property type="match status" value="2"/>
</dbReference>
<evidence type="ECO:0000313" key="8">
    <source>
        <dbReference type="EMBL" id="MBA0615124.1"/>
    </source>
</evidence>
<feature type="repeat" description="ARM" evidence="5">
    <location>
        <begin position="139"/>
        <end position="182"/>
    </location>
</feature>
<dbReference type="PROSITE" id="PS51214">
    <property type="entry name" value="IBB"/>
    <property type="match status" value="1"/>
</dbReference>
<comment type="caution">
    <text evidence="8">The sequence shown here is derived from an EMBL/GenBank/DDBJ whole genome shotgun (WGS) entry which is preliminary data.</text>
</comment>
<feature type="repeat" description="ARM" evidence="5">
    <location>
        <begin position="182"/>
        <end position="223"/>
    </location>
</feature>
<proteinExistence type="inferred from homology"/>
<keyword evidence="4" id="KW-0653">Protein transport</keyword>
<dbReference type="Pfam" id="PF00514">
    <property type="entry name" value="Arm"/>
    <property type="match status" value="2"/>
</dbReference>
<dbReference type="AlphaFoldDB" id="A0A7J8RMQ6"/>
<accession>A0A7J8RMQ6</accession>
<dbReference type="SUPFAM" id="SSF48371">
    <property type="entry name" value="ARM repeat"/>
    <property type="match status" value="1"/>
</dbReference>
<dbReference type="GO" id="GO:0061608">
    <property type="term" value="F:nuclear import signal receptor activity"/>
    <property type="evidence" value="ECO:0007669"/>
    <property type="project" value="InterPro"/>
</dbReference>
<reference evidence="8 9" key="1">
    <citation type="journal article" date="2019" name="Genome Biol. Evol.">
        <title>Insights into the evolution of the New World diploid cottons (Gossypium, subgenus Houzingenia) based on genome sequencing.</title>
        <authorList>
            <person name="Grover C.E."/>
            <person name="Arick M.A. 2nd"/>
            <person name="Thrash A."/>
            <person name="Conover J.L."/>
            <person name="Sanders W.S."/>
            <person name="Peterson D.G."/>
            <person name="Frelichowski J.E."/>
            <person name="Scheffler J.A."/>
            <person name="Scheffler B.E."/>
            <person name="Wendel J.F."/>
        </authorList>
    </citation>
    <scope>NUCLEOTIDE SEQUENCE [LARGE SCALE GENOMIC DNA]</scope>
    <source>
        <strain evidence="8">27</strain>
        <tissue evidence="8">Leaf</tissue>
    </source>
</reference>
<evidence type="ECO:0000256" key="5">
    <source>
        <dbReference type="PROSITE-ProRule" id="PRU00259"/>
    </source>
</evidence>
<comment type="similarity">
    <text evidence="1">Belongs to the importin alpha family.</text>
</comment>
<keyword evidence="2 6" id="KW-0813">Transport</keyword>
<dbReference type="InterPro" id="IPR002652">
    <property type="entry name" value="Importin-a_IBB"/>
</dbReference>
<dbReference type="EMBL" id="JABFAC010000006">
    <property type="protein sequence ID" value="MBA0615124.1"/>
    <property type="molecule type" value="Genomic_DNA"/>
</dbReference>
<dbReference type="Pfam" id="PF01749">
    <property type="entry name" value="IBB"/>
    <property type="match status" value="1"/>
</dbReference>
<evidence type="ECO:0000313" key="9">
    <source>
        <dbReference type="Proteomes" id="UP000593561"/>
    </source>
</evidence>
<evidence type="ECO:0000256" key="3">
    <source>
        <dbReference type="ARBA" id="ARBA00022737"/>
    </source>
</evidence>
<dbReference type="Gene3D" id="1.25.10.10">
    <property type="entry name" value="Leucine-rich Repeat Variant"/>
    <property type="match status" value="1"/>
</dbReference>
<keyword evidence="3" id="KW-0677">Repeat</keyword>
<gene>
    <name evidence="8" type="ORF">Godav_015307</name>
</gene>
<evidence type="ECO:0000256" key="2">
    <source>
        <dbReference type="ARBA" id="ARBA00022448"/>
    </source>
</evidence>
<dbReference type="GO" id="GO:0006606">
    <property type="term" value="P:protein import into nucleus"/>
    <property type="evidence" value="ECO:0007669"/>
    <property type="project" value="InterPro"/>
</dbReference>
<evidence type="ECO:0000256" key="1">
    <source>
        <dbReference type="ARBA" id="ARBA00010394"/>
    </source>
</evidence>
<dbReference type="InterPro" id="IPR000225">
    <property type="entry name" value="Armadillo"/>
</dbReference>
<dbReference type="Proteomes" id="UP000593561">
    <property type="component" value="Unassembled WGS sequence"/>
</dbReference>
<dbReference type="InterPro" id="IPR036975">
    <property type="entry name" value="Importin-a_IBB_sf"/>
</dbReference>
<dbReference type="InterPro" id="IPR011989">
    <property type="entry name" value="ARM-like"/>
</dbReference>
<dbReference type="FunFam" id="1.20.5.690:FF:000002">
    <property type="entry name" value="Importin subunit alpha"/>
    <property type="match status" value="1"/>
</dbReference>